<reference evidence="2" key="1">
    <citation type="submission" date="2022-01" db="UniProtKB">
        <authorList>
            <consortium name="EnsemblMetazoa"/>
        </authorList>
    </citation>
    <scope>IDENTIFICATION</scope>
</reference>
<dbReference type="EnsemblMetazoa" id="XM_014405293.2">
    <property type="protein sequence ID" value="XP_014260779.1"/>
    <property type="gene ID" value="LOC106673250"/>
</dbReference>
<organism evidence="2 3">
    <name type="scientific">Cimex lectularius</name>
    <name type="common">Bed bug</name>
    <name type="synonym">Acanthia lectularia</name>
    <dbReference type="NCBI Taxonomy" id="79782"/>
    <lineage>
        <taxon>Eukaryota</taxon>
        <taxon>Metazoa</taxon>
        <taxon>Ecdysozoa</taxon>
        <taxon>Arthropoda</taxon>
        <taxon>Hexapoda</taxon>
        <taxon>Insecta</taxon>
        <taxon>Pterygota</taxon>
        <taxon>Neoptera</taxon>
        <taxon>Paraneoptera</taxon>
        <taxon>Hemiptera</taxon>
        <taxon>Heteroptera</taxon>
        <taxon>Panheteroptera</taxon>
        <taxon>Cimicomorpha</taxon>
        <taxon>Cimicidae</taxon>
        <taxon>Cimex</taxon>
    </lineage>
</organism>
<sequence>MSVLKGKLLYQVARRSICSGSALRAAWNKDWMPGPYPKTEEERLAAAKKYNLLPQEYKPIDDDGYGAGDYPDFKPYSVESRDPFYPWDFPEYRRNFGEALHEDFNMYTEDRLDISKRERLSAPVMGLMFLGTLTGFYLINVLCRDLWLPPALPKQLPAHGVKHYMYEGTAGTGHH</sequence>
<feature type="transmembrane region" description="Helical" evidence="1">
    <location>
        <begin position="120"/>
        <end position="139"/>
    </location>
</feature>
<keyword evidence="1" id="KW-1133">Transmembrane helix</keyword>
<dbReference type="PANTHER" id="PTHR12840:SF1">
    <property type="entry name" value="NADH DEHYDROGENASE [UBIQUINONE] 1 BETA SUBCOMPLEX SUBUNIT 8, MITOCHONDRIAL"/>
    <property type="match status" value="1"/>
</dbReference>
<dbReference type="Proteomes" id="UP000494040">
    <property type="component" value="Unassembled WGS sequence"/>
</dbReference>
<gene>
    <name evidence="2" type="primary">106673250</name>
</gene>
<dbReference type="AlphaFoldDB" id="A0A8I6SB48"/>
<protein>
    <recommendedName>
        <fullName evidence="4">NADH dehydrogenase [ubiquinone] 1 beta subcomplex subunit 8, mitochondrial</fullName>
    </recommendedName>
</protein>
<evidence type="ECO:0000313" key="2">
    <source>
        <dbReference type="EnsemblMetazoa" id="XP_014260779.1"/>
    </source>
</evidence>
<accession>A0A8I6SB48</accession>
<dbReference type="OMA" id="RNHWNYQ"/>
<dbReference type="Pfam" id="PF05821">
    <property type="entry name" value="NDUF_B8"/>
    <property type="match status" value="1"/>
</dbReference>
<name>A0A8I6SB48_CIMLE</name>
<keyword evidence="1" id="KW-0812">Transmembrane</keyword>
<evidence type="ECO:0000256" key="1">
    <source>
        <dbReference type="SAM" id="Phobius"/>
    </source>
</evidence>
<evidence type="ECO:0008006" key="4">
    <source>
        <dbReference type="Google" id="ProtNLM"/>
    </source>
</evidence>
<dbReference type="KEGG" id="clec:106673250"/>
<keyword evidence="3" id="KW-1185">Reference proteome</keyword>
<dbReference type="OrthoDB" id="2014058at2759"/>
<dbReference type="InterPro" id="IPR008699">
    <property type="entry name" value="NDUFB8"/>
</dbReference>
<keyword evidence="1" id="KW-0472">Membrane</keyword>
<evidence type="ECO:0000313" key="3">
    <source>
        <dbReference type="Proteomes" id="UP000494040"/>
    </source>
</evidence>
<proteinExistence type="predicted"/>
<dbReference type="GO" id="GO:0005739">
    <property type="term" value="C:mitochondrion"/>
    <property type="evidence" value="ECO:0007669"/>
    <property type="project" value="InterPro"/>
</dbReference>
<dbReference type="PANTHER" id="PTHR12840">
    <property type="entry name" value="NADH-UBIQUINONE OXIDOREDUCTASE ASHI SUBUNIT"/>
    <property type="match status" value="1"/>
</dbReference>